<dbReference type="RefSeq" id="WP_012109078.1">
    <property type="nucleotide sequence ID" value="NC_009714.1"/>
</dbReference>
<evidence type="ECO:0000313" key="3">
    <source>
        <dbReference type="Proteomes" id="UP000002407"/>
    </source>
</evidence>
<dbReference type="Pfam" id="PF08447">
    <property type="entry name" value="PAS_3"/>
    <property type="match status" value="1"/>
</dbReference>
<proteinExistence type="predicted"/>
<dbReference type="Gene3D" id="3.30.450.20">
    <property type="entry name" value="PAS domain"/>
    <property type="match status" value="1"/>
</dbReference>
<dbReference type="CDD" id="cd00130">
    <property type="entry name" value="PAS"/>
    <property type="match status" value="1"/>
</dbReference>
<dbReference type="AlphaFoldDB" id="A7I2N6"/>
<gene>
    <name evidence="2" type="ordered locus">CHAB381_1223</name>
</gene>
<protein>
    <submittedName>
        <fullName evidence="2">Signal-transduction sensor protein-pas/pac domain</fullName>
    </submittedName>
</protein>
<accession>A7I2N6</accession>
<sequence length="189" mass="21656">MTRPIPKNEEIPLNPKEIIVSKTDPQGVITYANDVFIRVCGYSEQELVGSPHNIVRHPDMPRIAFKLMWDTIKQGKNFRAVVKNLAKDGRFYWVVTDFEPLYDAKSGKIIQHTAYRMPAPRKAIAQMTPIYKKLCEIEKVSGMEGSLAYLNGFFAANNTNYSDFIDRLVKDSSGPMLKIFSFLKKMFKK</sequence>
<evidence type="ECO:0000259" key="1">
    <source>
        <dbReference type="PROSITE" id="PS50112"/>
    </source>
</evidence>
<dbReference type="SUPFAM" id="SSF55785">
    <property type="entry name" value="PYP-like sensor domain (PAS domain)"/>
    <property type="match status" value="1"/>
</dbReference>
<dbReference type="EMBL" id="CP000776">
    <property type="protein sequence ID" value="ABS51156.1"/>
    <property type="molecule type" value="Genomic_DNA"/>
</dbReference>
<reference evidence="3" key="1">
    <citation type="submission" date="2007-07" db="EMBL/GenBank/DDBJ databases">
        <title>Complete genome sequence of Campylobacter hominis ATCC BAA-381, a commensal isolated from the human gastrointestinal tract.</title>
        <authorList>
            <person name="Fouts D.E."/>
            <person name="Mongodin E.F."/>
            <person name="Puiu D."/>
            <person name="Sebastian Y."/>
            <person name="Miller W.G."/>
            <person name="Mandrell R.E."/>
            <person name="Nelson K.E."/>
        </authorList>
    </citation>
    <scope>NUCLEOTIDE SEQUENCE [LARGE SCALE GENOMIC DNA]</scope>
    <source>
        <strain evidence="3">ATCC BAA-381 / LMG 19568 / NCTC 13146 / CH001A</strain>
    </source>
</reference>
<dbReference type="InterPro" id="IPR000014">
    <property type="entry name" value="PAS"/>
</dbReference>
<dbReference type="InterPro" id="IPR013655">
    <property type="entry name" value="PAS_fold_3"/>
</dbReference>
<dbReference type="KEGG" id="cha:CHAB381_1223"/>
<dbReference type="NCBIfam" id="TIGR00229">
    <property type="entry name" value="sensory_box"/>
    <property type="match status" value="1"/>
</dbReference>
<dbReference type="PROSITE" id="PS50112">
    <property type="entry name" value="PAS"/>
    <property type="match status" value="1"/>
</dbReference>
<feature type="domain" description="PAS" evidence="1">
    <location>
        <begin position="24"/>
        <end position="49"/>
    </location>
</feature>
<keyword evidence="3" id="KW-1185">Reference proteome</keyword>
<dbReference type="InterPro" id="IPR035965">
    <property type="entry name" value="PAS-like_dom_sf"/>
</dbReference>
<dbReference type="HOGENOM" id="CLU_097884_0_1_7"/>
<name>A7I2N6_CAMHC</name>
<organism evidence="2 3">
    <name type="scientific">Campylobacter hominis (strain ATCC BAA-381 / DSM 21671 / CCUG 45161 / LMG 19568 / NCTC 13146 / CH001A)</name>
    <dbReference type="NCBI Taxonomy" id="360107"/>
    <lineage>
        <taxon>Bacteria</taxon>
        <taxon>Pseudomonadati</taxon>
        <taxon>Campylobacterota</taxon>
        <taxon>Epsilonproteobacteria</taxon>
        <taxon>Campylobacterales</taxon>
        <taxon>Campylobacteraceae</taxon>
        <taxon>Campylobacter</taxon>
    </lineage>
</organism>
<dbReference type="OrthoDB" id="9806477at2"/>
<dbReference type="Proteomes" id="UP000002407">
    <property type="component" value="Chromosome"/>
</dbReference>
<evidence type="ECO:0000313" key="2">
    <source>
        <dbReference type="EMBL" id="ABS51156.1"/>
    </source>
</evidence>
<dbReference type="STRING" id="360107.CHAB381_1223"/>
<dbReference type="eggNOG" id="COG3829">
    <property type="taxonomic scope" value="Bacteria"/>
</dbReference>